<organism evidence="4 5">
    <name type="scientific">Gonium pectorale</name>
    <name type="common">Green alga</name>
    <dbReference type="NCBI Taxonomy" id="33097"/>
    <lineage>
        <taxon>Eukaryota</taxon>
        <taxon>Viridiplantae</taxon>
        <taxon>Chlorophyta</taxon>
        <taxon>core chlorophytes</taxon>
        <taxon>Chlorophyceae</taxon>
        <taxon>CS clade</taxon>
        <taxon>Chlamydomonadales</taxon>
        <taxon>Volvocaceae</taxon>
        <taxon>Gonium</taxon>
    </lineage>
</organism>
<dbReference type="SUPFAM" id="SSF47923">
    <property type="entry name" value="Ypt/Rab-GAP domain of gyp1p"/>
    <property type="match status" value="2"/>
</dbReference>
<dbReference type="GO" id="GO:0031267">
    <property type="term" value="F:small GTPase binding"/>
    <property type="evidence" value="ECO:0007669"/>
    <property type="project" value="TreeGrafter"/>
</dbReference>
<dbReference type="PROSITE" id="PS50086">
    <property type="entry name" value="TBC_RABGAP"/>
    <property type="match status" value="1"/>
</dbReference>
<dbReference type="InterPro" id="IPR050302">
    <property type="entry name" value="Rab_GAP_TBC_domain"/>
</dbReference>
<evidence type="ECO:0000259" key="3">
    <source>
        <dbReference type="PROSITE" id="PS50086"/>
    </source>
</evidence>
<dbReference type="InterPro" id="IPR035969">
    <property type="entry name" value="Rab-GAP_TBC_sf"/>
</dbReference>
<dbReference type="AlphaFoldDB" id="A0A150H4D9"/>
<dbReference type="PANTHER" id="PTHR47219:SF9">
    <property type="entry name" value="GTPASE ACTIVATING PROTEIN AND CENTROSOME-ASSOCIATED, ISOFORM B"/>
    <property type="match status" value="1"/>
</dbReference>
<dbReference type="STRING" id="33097.A0A150H4D9"/>
<feature type="region of interest" description="Disordered" evidence="2">
    <location>
        <begin position="591"/>
        <end position="627"/>
    </location>
</feature>
<dbReference type="GO" id="GO:0005096">
    <property type="term" value="F:GTPase activator activity"/>
    <property type="evidence" value="ECO:0007669"/>
    <property type="project" value="TreeGrafter"/>
</dbReference>
<feature type="region of interest" description="Disordered" evidence="2">
    <location>
        <begin position="718"/>
        <end position="742"/>
    </location>
</feature>
<protein>
    <recommendedName>
        <fullName evidence="3">Rab-GAP TBC domain-containing protein</fullName>
    </recommendedName>
</protein>
<feature type="coiled-coil region" evidence="1">
    <location>
        <begin position="58"/>
        <end position="85"/>
    </location>
</feature>
<evidence type="ECO:0000256" key="2">
    <source>
        <dbReference type="SAM" id="MobiDB-lite"/>
    </source>
</evidence>
<feature type="region of interest" description="Disordered" evidence="2">
    <location>
        <begin position="142"/>
        <end position="162"/>
    </location>
</feature>
<comment type="caution">
    <text evidence="4">The sequence shown here is derived from an EMBL/GenBank/DDBJ whole genome shotgun (WGS) entry which is preliminary data.</text>
</comment>
<keyword evidence="5" id="KW-1185">Reference proteome</keyword>
<keyword evidence="1" id="KW-0175">Coiled coil</keyword>
<dbReference type="PANTHER" id="PTHR47219">
    <property type="entry name" value="RAB GTPASE-ACTIVATING PROTEIN 1-LIKE"/>
    <property type="match status" value="1"/>
</dbReference>
<accession>A0A150H4D9</accession>
<dbReference type="OrthoDB" id="294251at2759"/>
<proteinExistence type="predicted"/>
<dbReference type="Gene3D" id="1.10.8.270">
    <property type="entry name" value="putative rabgap domain of human tbc1 domain family member 14 like domains"/>
    <property type="match status" value="1"/>
</dbReference>
<gene>
    <name evidence="4" type="ORF">GPECTOR_1g84</name>
</gene>
<dbReference type="EMBL" id="LSYV01000002">
    <property type="protein sequence ID" value="KXZ56931.1"/>
    <property type="molecule type" value="Genomic_DNA"/>
</dbReference>
<dbReference type="Gene3D" id="1.10.472.80">
    <property type="entry name" value="Ypt/Rab-GAP domain of gyp1p, domain 3"/>
    <property type="match status" value="1"/>
</dbReference>
<dbReference type="Pfam" id="PF00566">
    <property type="entry name" value="RabGAP-TBC"/>
    <property type="match status" value="1"/>
</dbReference>
<feature type="domain" description="Rab-GAP TBC" evidence="3">
    <location>
        <begin position="107"/>
        <end position="411"/>
    </location>
</feature>
<dbReference type="SMART" id="SM00164">
    <property type="entry name" value="TBC"/>
    <property type="match status" value="1"/>
</dbReference>
<evidence type="ECO:0000313" key="5">
    <source>
        <dbReference type="Proteomes" id="UP000075714"/>
    </source>
</evidence>
<name>A0A150H4D9_GONPE</name>
<dbReference type="InterPro" id="IPR000195">
    <property type="entry name" value="Rab-GAP-TBC_dom"/>
</dbReference>
<evidence type="ECO:0000256" key="1">
    <source>
        <dbReference type="SAM" id="Coils"/>
    </source>
</evidence>
<dbReference type="Proteomes" id="UP000075714">
    <property type="component" value="Unassembled WGS sequence"/>
</dbReference>
<sequence>MEHFSKALAFVSRTAQSAQELLRDKELRSKGIQTVVSGAQIRLQSIQNGIVQRAGILSERLQDRQRQLQTLLATLEERLNSSQRAWQLQASRRAKVDVQFGRQLIADAPQEVRARLWYVLLENPHLAAPIKCQQAGAVANQYTDDGADSDEPAAYAASNSDPFSGSEMDGWEIIGGVVGPMAADGSMAPSASAASAAMVAAHPEAIRIIMERLEALGPLPLDESGSDPLLVAQQAVLEAMLQVPWEPGVGLPADPAPDCRFIMLNEMTAGQEEVDDSILRDIHRTFPEHPYFGMEAGQRALFRVLKGMAFMAGVLLMYVPEEVAFRLFCRLMDPEGPNLRRLYLPGLEPLKAELATFDLLLSWRLPELAKHLTAFGLPPVLYVSQWLMTLFATPFPPPFCARVIDVLLQDGHDRLLLRCSFAVIEALEEALLERHDFEALITYLKMEPVTWGITRQRAIMDRALNSPIGDEEIDVARETVASRQYLSASDADGEAAADGHGAGMGAGTSAAPDLLGPALTAGSQPLQLPTQLSFEHEVEAALAAAAVTLTAADAGFADDVGKAAPRGAAGAGRSRCQGGDMIALEDDEEHAHWGGTAGRGPMAAARVQDGGSSGRREFHPGSSIGVELDARTGTGREASASAAQPPSLVDELGFLAGSTSAVTHGSQPAAELEYGEYGELLLDAGVLLPALDATGQAPAAVAGTHVVGSSGALASAPAASNAVASSAAEQRGRPQGGDLLLD</sequence>
<reference evidence="5" key="1">
    <citation type="journal article" date="2016" name="Nat. Commun.">
        <title>The Gonium pectorale genome demonstrates co-option of cell cycle regulation during the evolution of multicellularity.</title>
        <authorList>
            <person name="Hanschen E.R."/>
            <person name="Marriage T.N."/>
            <person name="Ferris P.J."/>
            <person name="Hamaji T."/>
            <person name="Toyoda A."/>
            <person name="Fujiyama A."/>
            <person name="Neme R."/>
            <person name="Noguchi H."/>
            <person name="Minakuchi Y."/>
            <person name="Suzuki M."/>
            <person name="Kawai-Toyooka H."/>
            <person name="Smith D.R."/>
            <person name="Sparks H."/>
            <person name="Anderson J."/>
            <person name="Bakaric R."/>
            <person name="Luria V."/>
            <person name="Karger A."/>
            <person name="Kirschner M.W."/>
            <person name="Durand P.M."/>
            <person name="Michod R.E."/>
            <person name="Nozaki H."/>
            <person name="Olson B.J."/>
        </authorList>
    </citation>
    <scope>NUCLEOTIDE SEQUENCE [LARGE SCALE GENOMIC DNA]</scope>
    <source>
        <strain evidence="5">NIES-2863</strain>
    </source>
</reference>
<feature type="compositionally biased region" description="Low complexity" evidence="2">
    <location>
        <begin position="718"/>
        <end position="728"/>
    </location>
</feature>
<evidence type="ECO:0000313" key="4">
    <source>
        <dbReference type="EMBL" id="KXZ56931.1"/>
    </source>
</evidence>